<keyword evidence="3" id="KW-0812">Transmembrane</keyword>
<comment type="caution">
    <text evidence="4">The sequence shown here is derived from an EMBL/GenBank/DDBJ whole genome shotgun (WGS) entry which is preliminary data.</text>
</comment>
<dbReference type="Proteomes" id="UP000004810">
    <property type="component" value="Unassembled WGS sequence"/>
</dbReference>
<keyword evidence="3" id="KW-0472">Membrane</keyword>
<evidence type="ECO:0008006" key="6">
    <source>
        <dbReference type="Google" id="ProtNLM"/>
    </source>
</evidence>
<feature type="region of interest" description="Disordered" evidence="2">
    <location>
        <begin position="63"/>
        <end position="147"/>
    </location>
</feature>
<sequence>MSKAVGRLSSGISVIGIATCFFYIPYLMERTEDIRGTLAVKMDLFRILEQEVWAEMMITRDRVPRSRKERQVEPVCNCDTGDRCPPGPPGKPGSPGVPGTPGPPGQRGGPGLPGIVPPMTFQPAIGCKQCPPGPIGQPGPRGPMGPP</sequence>
<dbReference type="PANTHER" id="PTHR24637">
    <property type="entry name" value="COLLAGEN"/>
    <property type="match status" value="1"/>
</dbReference>
<dbReference type="EMBL" id="ADBV01010693">
    <property type="protein sequence ID" value="EJW75344.1"/>
    <property type="molecule type" value="Genomic_DNA"/>
</dbReference>
<dbReference type="AlphaFoldDB" id="J9EIX4"/>
<evidence type="ECO:0000313" key="5">
    <source>
        <dbReference type="Proteomes" id="UP000004810"/>
    </source>
</evidence>
<feature type="non-terminal residue" evidence="4">
    <location>
        <position position="147"/>
    </location>
</feature>
<evidence type="ECO:0000256" key="1">
    <source>
        <dbReference type="ARBA" id="ARBA00022737"/>
    </source>
</evidence>
<dbReference type="PANTHER" id="PTHR24637:SF421">
    <property type="entry name" value="CUTICLE COLLAGEN DPY-2"/>
    <property type="match status" value="1"/>
</dbReference>
<keyword evidence="3" id="KW-1133">Transmembrane helix</keyword>
<feature type="compositionally biased region" description="Pro residues" evidence="2">
    <location>
        <begin position="131"/>
        <end position="147"/>
    </location>
</feature>
<accession>J9EIX4</accession>
<proteinExistence type="predicted"/>
<organism evidence="4 5">
    <name type="scientific">Wuchereria bancrofti</name>
    <dbReference type="NCBI Taxonomy" id="6293"/>
    <lineage>
        <taxon>Eukaryota</taxon>
        <taxon>Metazoa</taxon>
        <taxon>Ecdysozoa</taxon>
        <taxon>Nematoda</taxon>
        <taxon>Chromadorea</taxon>
        <taxon>Rhabditida</taxon>
        <taxon>Spirurina</taxon>
        <taxon>Spiruromorpha</taxon>
        <taxon>Filarioidea</taxon>
        <taxon>Onchocercidae</taxon>
        <taxon>Wuchereria</taxon>
    </lineage>
</organism>
<keyword evidence="1" id="KW-0677">Repeat</keyword>
<evidence type="ECO:0000256" key="2">
    <source>
        <dbReference type="SAM" id="MobiDB-lite"/>
    </source>
</evidence>
<evidence type="ECO:0000256" key="3">
    <source>
        <dbReference type="SAM" id="Phobius"/>
    </source>
</evidence>
<feature type="transmembrane region" description="Helical" evidence="3">
    <location>
        <begin position="6"/>
        <end position="26"/>
    </location>
</feature>
<gene>
    <name evidence="4" type="ORF">WUBG_13745</name>
</gene>
<name>J9EIX4_WUCBA</name>
<feature type="compositionally biased region" description="Basic and acidic residues" evidence="2">
    <location>
        <begin position="63"/>
        <end position="72"/>
    </location>
</feature>
<reference evidence="5" key="1">
    <citation type="submission" date="2012-08" db="EMBL/GenBank/DDBJ databases">
        <title>The Genome Sequence of Wuchereria bancrofti.</title>
        <authorList>
            <person name="Nutman T.B."/>
            <person name="Fink D.L."/>
            <person name="Russ C."/>
            <person name="Young S."/>
            <person name="Zeng Q."/>
            <person name="Koehrsen M."/>
            <person name="Alvarado L."/>
            <person name="Berlin A."/>
            <person name="Chapman S.B."/>
            <person name="Chen Z."/>
            <person name="Freedman E."/>
            <person name="Gellesch M."/>
            <person name="Goldberg J."/>
            <person name="Griggs A."/>
            <person name="Gujja S."/>
            <person name="Heilman E.R."/>
            <person name="Heiman D."/>
            <person name="Hepburn T."/>
            <person name="Howarth C."/>
            <person name="Jen D."/>
            <person name="Larson L."/>
            <person name="Lewis B."/>
            <person name="Mehta T."/>
            <person name="Park D."/>
            <person name="Pearson M."/>
            <person name="Roberts A."/>
            <person name="Saif S."/>
            <person name="Shea T."/>
            <person name="Shenoy N."/>
            <person name="Sisk P."/>
            <person name="Stolte C."/>
            <person name="Sykes S."/>
            <person name="Walk T."/>
            <person name="White J."/>
            <person name="Yandava C."/>
            <person name="Haas B."/>
            <person name="Henn M.R."/>
            <person name="Nusbaum C."/>
            <person name="Birren B."/>
        </authorList>
    </citation>
    <scope>NUCLEOTIDE SEQUENCE [LARGE SCALE GENOMIC DNA]</scope>
    <source>
        <strain evidence="5">NA</strain>
    </source>
</reference>
<protein>
    <recommendedName>
        <fullName evidence="6">Nematode cuticle collagen N-terminal domain-containing protein</fullName>
    </recommendedName>
</protein>
<evidence type="ECO:0000313" key="4">
    <source>
        <dbReference type="EMBL" id="EJW75344.1"/>
    </source>
</evidence>